<dbReference type="AlphaFoldDB" id="A0A239TNJ2"/>
<keyword evidence="15" id="KW-1185">Reference proteome</keyword>
<reference evidence="14 15" key="1">
    <citation type="submission" date="2017-06" db="EMBL/GenBank/DDBJ databases">
        <authorList>
            <consortium name="Pathogen Informatics"/>
        </authorList>
    </citation>
    <scope>NUCLEOTIDE SEQUENCE [LARGE SCALE GENOMIC DNA]</scope>
    <source>
        <strain evidence="14 15">NCTC10570</strain>
    </source>
</reference>
<organism evidence="14 15">
    <name type="scientific">Megamonas hypermegale</name>
    <dbReference type="NCBI Taxonomy" id="158847"/>
    <lineage>
        <taxon>Bacteria</taxon>
        <taxon>Bacillati</taxon>
        <taxon>Bacillota</taxon>
        <taxon>Negativicutes</taxon>
        <taxon>Selenomonadales</taxon>
        <taxon>Selenomonadaceae</taxon>
        <taxon>Megamonas</taxon>
    </lineage>
</organism>
<dbReference type="GO" id="GO:0005886">
    <property type="term" value="C:plasma membrane"/>
    <property type="evidence" value="ECO:0007669"/>
    <property type="project" value="UniProtKB-SubCell"/>
</dbReference>
<keyword evidence="8 11" id="KW-1133">Transmembrane helix</keyword>
<proteinExistence type="predicted"/>
<keyword evidence="4" id="KW-0762">Sugar transport</keyword>
<dbReference type="Pfam" id="PF02378">
    <property type="entry name" value="PTS_EIIC"/>
    <property type="match status" value="1"/>
</dbReference>
<dbReference type="SUPFAM" id="SSF55604">
    <property type="entry name" value="Glucose permease domain IIB"/>
    <property type="match status" value="1"/>
</dbReference>
<feature type="transmembrane region" description="Helical" evidence="11">
    <location>
        <begin position="426"/>
        <end position="449"/>
    </location>
</feature>
<dbReference type="GO" id="GO:0008982">
    <property type="term" value="F:protein-N(PI)-phosphohistidine-sugar phosphotransferase activity"/>
    <property type="evidence" value="ECO:0007669"/>
    <property type="project" value="InterPro"/>
</dbReference>
<feature type="active site" description="Phosphocysteine intermediate; for EIIB activity" evidence="10">
    <location>
        <position position="25"/>
    </location>
</feature>
<feature type="transmembrane region" description="Helical" evidence="11">
    <location>
        <begin position="217"/>
        <end position="237"/>
    </location>
</feature>
<dbReference type="InterPro" id="IPR001996">
    <property type="entry name" value="PTS_IIB_1"/>
</dbReference>
<dbReference type="EMBL" id="LT906446">
    <property type="protein sequence ID" value="SNU99320.1"/>
    <property type="molecule type" value="Genomic_DNA"/>
</dbReference>
<feature type="domain" description="PTS EIIC type-1" evidence="13">
    <location>
        <begin position="121"/>
        <end position="455"/>
    </location>
</feature>
<evidence type="ECO:0000313" key="14">
    <source>
        <dbReference type="EMBL" id="SNU99320.1"/>
    </source>
</evidence>
<dbReference type="GO" id="GO:0009401">
    <property type="term" value="P:phosphoenolpyruvate-dependent sugar phosphotransferase system"/>
    <property type="evidence" value="ECO:0007669"/>
    <property type="project" value="UniProtKB-KW"/>
</dbReference>
<protein>
    <submittedName>
        <fullName evidence="14">PTS system EIIBC component SA0186</fullName>
    </submittedName>
</protein>
<gene>
    <name evidence="14" type="ORF">SAMEA4364220_01086</name>
</gene>
<dbReference type="PANTHER" id="PTHR30175">
    <property type="entry name" value="PHOSPHOTRANSFERASE SYSTEM TRANSPORT PROTEIN"/>
    <property type="match status" value="1"/>
</dbReference>
<evidence type="ECO:0000256" key="10">
    <source>
        <dbReference type="PROSITE-ProRule" id="PRU00421"/>
    </source>
</evidence>
<dbReference type="Proteomes" id="UP000215383">
    <property type="component" value="Chromosome 1"/>
</dbReference>
<keyword evidence="5" id="KW-0808">Transferase</keyword>
<feature type="transmembrane region" description="Helical" evidence="11">
    <location>
        <begin position="325"/>
        <end position="350"/>
    </location>
</feature>
<comment type="subcellular location">
    <subcellularLocation>
        <location evidence="1">Cell membrane</location>
        <topology evidence="1">Multi-pass membrane protein</topology>
    </subcellularLocation>
</comment>
<dbReference type="InterPro" id="IPR003352">
    <property type="entry name" value="PTS_EIIC"/>
</dbReference>
<keyword evidence="9 11" id="KW-0472">Membrane</keyword>
<dbReference type="GeneID" id="78507094"/>
<evidence type="ECO:0000256" key="11">
    <source>
        <dbReference type="SAM" id="Phobius"/>
    </source>
</evidence>
<evidence type="ECO:0000256" key="4">
    <source>
        <dbReference type="ARBA" id="ARBA00022597"/>
    </source>
</evidence>
<evidence type="ECO:0000256" key="8">
    <source>
        <dbReference type="ARBA" id="ARBA00022989"/>
    </source>
</evidence>
<dbReference type="eggNOG" id="COG1263">
    <property type="taxonomic scope" value="Bacteria"/>
</dbReference>
<dbReference type="InterPro" id="IPR036878">
    <property type="entry name" value="Glu_permease_IIB"/>
</dbReference>
<evidence type="ECO:0000256" key="2">
    <source>
        <dbReference type="ARBA" id="ARBA00022448"/>
    </source>
</evidence>
<feature type="domain" description="PTS EIIB type-1" evidence="12">
    <location>
        <begin position="3"/>
        <end position="86"/>
    </location>
</feature>
<keyword evidence="6" id="KW-0598">Phosphotransferase system</keyword>
<keyword evidence="3" id="KW-1003">Cell membrane</keyword>
<evidence type="ECO:0000256" key="1">
    <source>
        <dbReference type="ARBA" id="ARBA00004651"/>
    </source>
</evidence>
<evidence type="ECO:0000256" key="5">
    <source>
        <dbReference type="ARBA" id="ARBA00022679"/>
    </source>
</evidence>
<sequence>MDLKQTAKEIYILLKPYDIVEVHNCMTRLRLHLGDLENAPLDKLKKVDNVLGVNLNGTELQIILGPGKVNEVAEEFKNLLENKEEIPEEPKTKTKMEIGQAEKIHQQIRQKNATPFKLLLKKISNIFMPLIPAFIACGLITGLLNIAFKIDPSIIDYPAVQILQIAGNAVFWGLNIFVGVNTAKECGASPMLGGTMAVIITHPMLNNISLFDIDLLAGRGGIIAVLLVVAFSSWLEIKLHKIVPKILDLFLTPLLVILIATFPALFILQPLGGIIAENIGFAVTQAIGTGGAAAGFIIGGIFLPLVMTGLHQGLTPIHAELLNQYGVTILLPILAMAGAGQVGASIAVYVKTKNKKLKQTIASALPVGFMGIGEPLIYGVTLPLGKPFIAACIGGAFGGAVQAFFVVGATSIGLSGLPLAASTDKILYYLLGLVTAYVAGFIAAMIIGFTDPVEE</sequence>
<accession>A0A239TNJ2</accession>
<keyword evidence="7 11" id="KW-0812">Transmembrane</keyword>
<dbReference type="InterPro" id="IPR050558">
    <property type="entry name" value="PTS_Sugar-Specific_Components"/>
</dbReference>
<feature type="transmembrane region" description="Helical" evidence="11">
    <location>
        <begin position="388"/>
        <end position="414"/>
    </location>
</feature>
<dbReference type="InterPro" id="IPR013013">
    <property type="entry name" value="PTS_EIIC_1"/>
</dbReference>
<keyword evidence="2" id="KW-0813">Transport</keyword>
<dbReference type="GO" id="GO:0090588">
    <property type="term" value="F:protein-phosphocysteine-N-acetylmuramate phosphotransferase system transporter activity"/>
    <property type="evidence" value="ECO:0007669"/>
    <property type="project" value="TreeGrafter"/>
</dbReference>
<dbReference type="PROSITE" id="PS51103">
    <property type="entry name" value="PTS_EIIC_TYPE_1"/>
    <property type="match status" value="1"/>
</dbReference>
<evidence type="ECO:0000256" key="6">
    <source>
        <dbReference type="ARBA" id="ARBA00022683"/>
    </source>
</evidence>
<feature type="transmembrane region" description="Helical" evidence="11">
    <location>
        <begin position="126"/>
        <end position="148"/>
    </location>
</feature>
<dbReference type="Gene3D" id="3.30.1360.60">
    <property type="entry name" value="Glucose permease domain IIB"/>
    <property type="match status" value="1"/>
</dbReference>
<dbReference type="PANTHER" id="PTHR30175:SF3">
    <property type="entry name" value="PTS SYSTEM N-ACETYLMURAMIC ACID-SPECIFIC EIIBC COMPONENT"/>
    <property type="match status" value="1"/>
</dbReference>
<evidence type="ECO:0000256" key="3">
    <source>
        <dbReference type="ARBA" id="ARBA00022475"/>
    </source>
</evidence>
<name>A0A239TNJ2_9FIRM</name>
<evidence type="ECO:0000259" key="12">
    <source>
        <dbReference type="PROSITE" id="PS51098"/>
    </source>
</evidence>
<dbReference type="PROSITE" id="PS51098">
    <property type="entry name" value="PTS_EIIB_TYPE_1"/>
    <property type="match status" value="1"/>
</dbReference>
<evidence type="ECO:0000256" key="7">
    <source>
        <dbReference type="ARBA" id="ARBA00022692"/>
    </source>
</evidence>
<dbReference type="RefSeq" id="WP_027889793.1">
    <property type="nucleotide sequence ID" value="NZ_LT906446.1"/>
</dbReference>
<evidence type="ECO:0000313" key="15">
    <source>
        <dbReference type="Proteomes" id="UP000215383"/>
    </source>
</evidence>
<evidence type="ECO:0000259" key="13">
    <source>
        <dbReference type="PROSITE" id="PS51103"/>
    </source>
</evidence>
<feature type="transmembrane region" description="Helical" evidence="11">
    <location>
        <begin position="249"/>
        <end position="268"/>
    </location>
</feature>
<feature type="transmembrane region" description="Helical" evidence="11">
    <location>
        <begin position="160"/>
        <end position="181"/>
    </location>
</feature>
<feature type="transmembrane region" description="Helical" evidence="11">
    <location>
        <begin position="280"/>
        <end position="305"/>
    </location>
</feature>
<evidence type="ECO:0000256" key="9">
    <source>
        <dbReference type="ARBA" id="ARBA00023136"/>
    </source>
</evidence>
<dbReference type="eggNOG" id="COG1264">
    <property type="taxonomic scope" value="Bacteria"/>
</dbReference>
<feature type="transmembrane region" description="Helical" evidence="11">
    <location>
        <begin position="362"/>
        <end position="382"/>
    </location>
</feature>